<dbReference type="RefSeq" id="WP_345329503.1">
    <property type="nucleotide sequence ID" value="NZ_BAABJI010000001.1"/>
</dbReference>
<reference evidence="3" key="1">
    <citation type="journal article" date="2019" name="Int. J. Syst. Evol. Microbiol.">
        <title>The Global Catalogue of Microorganisms (GCM) 10K type strain sequencing project: providing services to taxonomists for standard genome sequencing and annotation.</title>
        <authorList>
            <consortium name="The Broad Institute Genomics Platform"/>
            <consortium name="The Broad Institute Genome Sequencing Center for Infectious Disease"/>
            <person name="Wu L."/>
            <person name="Ma J."/>
        </authorList>
    </citation>
    <scope>NUCLEOTIDE SEQUENCE [LARGE SCALE GENOMIC DNA]</scope>
    <source>
        <strain evidence="3">JCM 18283</strain>
    </source>
</reference>
<keyword evidence="3" id="KW-1185">Reference proteome</keyword>
<name>A0ABP9FMC0_9SPHI</name>
<dbReference type="InterPro" id="IPR019223">
    <property type="entry name" value="DUF2147"/>
</dbReference>
<dbReference type="EMBL" id="BAABJI010000001">
    <property type="protein sequence ID" value="GAA4906708.1"/>
    <property type="molecule type" value="Genomic_DNA"/>
</dbReference>
<dbReference type="PANTHER" id="PTHR36919:SF2">
    <property type="entry name" value="BLL6627 PROTEIN"/>
    <property type="match status" value="1"/>
</dbReference>
<organism evidence="2 3">
    <name type="scientific">Mucilaginibacter defluvii</name>
    <dbReference type="NCBI Taxonomy" id="1196019"/>
    <lineage>
        <taxon>Bacteria</taxon>
        <taxon>Pseudomonadati</taxon>
        <taxon>Bacteroidota</taxon>
        <taxon>Sphingobacteriia</taxon>
        <taxon>Sphingobacteriales</taxon>
        <taxon>Sphingobacteriaceae</taxon>
        <taxon>Mucilaginibacter</taxon>
    </lineage>
</organism>
<gene>
    <name evidence="2" type="ORF">GCM10023313_06800</name>
</gene>
<dbReference type="Gene3D" id="2.40.128.520">
    <property type="match status" value="1"/>
</dbReference>
<evidence type="ECO:0000259" key="1">
    <source>
        <dbReference type="Pfam" id="PF09917"/>
    </source>
</evidence>
<accession>A0ABP9FMC0</accession>
<dbReference type="PANTHER" id="PTHR36919">
    <property type="entry name" value="BLR1215 PROTEIN"/>
    <property type="match status" value="1"/>
</dbReference>
<feature type="domain" description="DUF2147" evidence="1">
    <location>
        <begin position="33"/>
        <end position="149"/>
    </location>
</feature>
<evidence type="ECO:0000313" key="3">
    <source>
        <dbReference type="Proteomes" id="UP001501436"/>
    </source>
</evidence>
<proteinExistence type="predicted"/>
<dbReference type="Proteomes" id="UP001501436">
    <property type="component" value="Unassembled WGS sequence"/>
</dbReference>
<comment type="caution">
    <text evidence="2">The sequence shown here is derived from an EMBL/GenBank/DDBJ whole genome shotgun (WGS) entry which is preliminary data.</text>
</comment>
<protein>
    <submittedName>
        <fullName evidence="2">DUF2147 domain-containing protein</fullName>
    </submittedName>
</protein>
<dbReference type="Pfam" id="PF09917">
    <property type="entry name" value="DUF2147"/>
    <property type="match status" value="1"/>
</dbReference>
<evidence type="ECO:0000313" key="2">
    <source>
        <dbReference type="EMBL" id="GAA4906708.1"/>
    </source>
</evidence>
<sequence length="151" mass="17367">MLKAFLITSLLLLAAPHKPAIKAVQADGDAILGKWTSEDQKLVVEMYRSGEEYRGKMVWFKDDESKPMNEWTDKHNPDEKLRGRKLLGMDVVTGLKYDPEDKSYDEGHIYEAKSGKTWNATAKLAGNDVLKVKGYWHMKFIGRTMIFKRMK</sequence>